<accession>A0A4P1RSK7</accession>
<dbReference type="Proteomes" id="UP000188354">
    <property type="component" value="Chromosome LG01"/>
</dbReference>
<dbReference type="InterPro" id="IPR044823">
    <property type="entry name" value="ASIL1/2-like"/>
</dbReference>
<keyword evidence="4" id="KW-1185">Reference proteome</keyword>
<dbReference type="EMBL" id="CM007361">
    <property type="protein sequence ID" value="OIW17625.1"/>
    <property type="molecule type" value="Genomic_DNA"/>
</dbReference>
<protein>
    <recommendedName>
        <fullName evidence="2">Myb-like domain-containing protein</fullName>
    </recommendedName>
</protein>
<feature type="region of interest" description="Disordered" evidence="1">
    <location>
        <begin position="211"/>
        <end position="254"/>
    </location>
</feature>
<evidence type="ECO:0000313" key="3">
    <source>
        <dbReference type="EMBL" id="OIW17625.1"/>
    </source>
</evidence>
<feature type="compositionally biased region" description="Low complexity" evidence="1">
    <location>
        <begin position="1"/>
        <end position="21"/>
    </location>
</feature>
<proteinExistence type="predicted"/>
<feature type="compositionally biased region" description="Basic and acidic residues" evidence="1">
    <location>
        <begin position="242"/>
        <end position="254"/>
    </location>
</feature>
<organism evidence="3 4">
    <name type="scientific">Lupinus angustifolius</name>
    <name type="common">Narrow-leaved blue lupine</name>
    <dbReference type="NCBI Taxonomy" id="3871"/>
    <lineage>
        <taxon>Eukaryota</taxon>
        <taxon>Viridiplantae</taxon>
        <taxon>Streptophyta</taxon>
        <taxon>Embryophyta</taxon>
        <taxon>Tracheophyta</taxon>
        <taxon>Spermatophyta</taxon>
        <taxon>Magnoliopsida</taxon>
        <taxon>eudicotyledons</taxon>
        <taxon>Gunneridae</taxon>
        <taxon>Pentapetalae</taxon>
        <taxon>rosids</taxon>
        <taxon>fabids</taxon>
        <taxon>Fabales</taxon>
        <taxon>Fabaceae</taxon>
        <taxon>Papilionoideae</taxon>
        <taxon>50 kb inversion clade</taxon>
        <taxon>genistoids sensu lato</taxon>
        <taxon>core genistoids</taxon>
        <taxon>Genisteae</taxon>
        <taxon>Lupinus</taxon>
    </lineage>
</organism>
<dbReference type="InterPro" id="IPR044822">
    <property type="entry name" value="Myb_DNA-bind_4"/>
</dbReference>
<feature type="region of interest" description="Disordered" evidence="1">
    <location>
        <begin position="131"/>
        <end position="172"/>
    </location>
</feature>
<evidence type="ECO:0000313" key="4">
    <source>
        <dbReference type="Proteomes" id="UP000188354"/>
    </source>
</evidence>
<feature type="compositionally biased region" description="Basic and acidic residues" evidence="1">
    <location>
        <begin position="211"/>
        <end position="225"/>
    </location>
</feature>
<name>A0A4P1RSK7_LUPAN</name>
<dbReference type="STRING" id="3871.A0A4P1RSK7"/>
<dbReference type="Gene3D" id="1.10.10.60">
    <property type="entry name" value="Homeodomain-like"/>
    <property type="match status" value="1"/>
</dbReference>
<feature type="domain" description="Myb-like" evidence="2">
    <location>
        <begin position="41"/>
        <end position="101"/>
    </location>
</feature>
<sequence>MDPTLSPTSPTNTSPPFAVPLLPAPPLPPPSTSRRLPPPCWTPEETSALIDSYRHKWYSLGRSNLKATHWQEVADAVSAACPNVSPPKTAVQCRHKMEKLRKRYRAEIQRARNLPVKKFNSSWVHFKLMDSMEKGPNNNNDDGDDNKDDSNNNNNADFVDVDENDGEDDEDQDLIHANSLYKLRRNGIDSGGRGEGGFRIRIPSGVSVAKPDSRFYPRFSDERRNPSSGYGGKGVKEGSVLGKREREREKERDPVEEMVNAIKVLADGFMRTEQMKMEMAKEIESMRMEMEMKRTEMILESQHRIVEAFANAVSEQKKKNKRVPSSPES</sequence>
<feature type="compositionally biased region" description="Acidic residues" evidence="1">
    <location>
        <begin position="159"/>
        <end position="172"/>
    </location>
</feature>
<dbReference type="AlphaFoldDB" id="A0A4P1RSK7"/>
<feature type="region of interest" description="Disordered" evidence="1">
    <location>
        <begin position="1"/>
        <end position="39"/>
    </location>
</feature>
<dbReference type="OrthoDB" id="1901794at2759"/>
<evidence type="ECO:0000256" key="1">
    <source>
        <dbReference type="SAM" id="MobiDB-lite"/>
    </source>
</evidence>
<evidence type="ECO:0000259" key="2">
    <source>
        <dbReference type="PROSITE" id="PS50090"/>
    </source>
</evidence>
<gene>
    <name evidence="3" type="ORF">TanjilG_28975</name>
</gene>
<dbReference type="SMART" id="SM00595">
    <property type="entry name" value="MADF"/>
    <property type="match status" value="1"/>
</dbReference>
<dbReference type="PANTHER" id="PTHR31307:SF49">
    <property type="entry name" value="ALCOHOL DEHYDROGENASE TRANSCRIPTION FACTOR MYB_SANT-LIKE FAMILY PROTEIN"/>
    <property type="match status" value="1"/>
</dbReference>
<feature type="compositionally biased region" description="Pro residues" evidence="1">
    <location>
        <begin position="22"/>
        <end position="39"/>
    </location>
</feature>
<dbReference type="KEGG" id="lang:109325075"/>
<dbReference type="Gramene" id="OIW17625">
    <property type="protein sequence ID" value="OIW17625"/>
    <property type="gene ID" value="TanjilG_28975"/>
</dbReference>
<dbReference type="InterPro" id="IPR001005">
    <property type="entry name" value="SANT/Myb"/>
</dbReference>
<dbReference type="FunFam" id="1.10.10.60:FF:000152">
    <property type="entry name" value="Trihelix transcription factor ASIL2"/>
    <property type="match status" value="1"/>
</dbReference>
<reference evidence="3 4" key="1">
    <citation type="journal article" date="2017" name="Plant Biotechnol. J.">
        <title>A comprehensive draft genome sequence for lupin (Lupinus angustifolius), an emerging health food: insights into plant-microbe interactions and legume evolution.</title>
        <authorList>
            <person name="Hane J.K."/>
            <person name="Ming Y."/>
            <person name="Kamphuis L.G."/>
            <person name="Nelson M.N."/>
            <person name="Garg G."/>
            <person name="Atkins C.A."/>
            <person name="Bayer P.E."/>
            <person name="Bravo A."/>
            <person name="Bringans S."/>
            <person name="Cannon S."/>
            <person name="Edwards D."/>
            <person name="Foley R."/>
            <person name="Gao L.L."/>
            <person name="Harrison M.J."/>
            <person name="Huang W."/>
            <person name="Hurgobin B."/>
            <person name="Li S."/>
            <person name="Liu C.W."/>
            <person name="McGrath A."/>
            <person name="Morahan G."/>
            <person name="Murray J."/>
            <person name="Weller J."/>
            <person name="Jian J."/>
            <person name="Singh K.B."/>
        </authorList>
    </citation>
    <scope>NUCLEOTIDE SEQUENCE [LARGE SCALE GENOMIC DNA]</scope>
    <source>
        <strain evidence="4">cv. Tanjil</strain>
        <tissue evidence="3">Whole plant</tissue>
    </source>
</reference>
<dbReference type="PANTHER" id="PTHR31307">
    <property type="entry name" value="TRIHELIX TRANSCRIPTION FACTOR ASIL2"/>
    <property type="match status" value="1"/>
</dbReference>
<dbReference type="PROSITE" id="PS50090">
    <property type="entry name" value="MYB_LIKE"/>
    <property type="match status" value="1"/>
</dbReference>
<dbReference type="Pfam" id="PF13837">
    <property type="entry name" value="Myb_DNA-bind_4"/>
    <property type="match status" value="1"/>
</dbReference>